<gene>
    <name evidence="12" type="primary">Sparc_3</name>
    <name evidence="12" type="ORF">GTO95_0005614</name>
</gene>
<dbReference type="GO" id="GO:0005615">
    <property type="term" value="C:extracellular space"/>
    <property type="evidence" value="ECO:0007669"/>
    <property type="project" value="InterPro"/>
</dbReference>
<dbReference type="InterPro" id="IPR018247">
    <property type="entry name" value="EF_Hand_1_Ca_BS"/>
</dbReference>
<evidence type="ECO:0000256" key="3">
    <source>
        <dbReference type="ARBA" id="ARBA00022525"/>
    </source>
</evidence>
<keyword evidence="9" id="KW-0325">Glycoprotein</keyword>
<dbReference type="InterPro" id="IPR002350">
    <property type="entry name" value="Kazal_dom"/>
</dbReference>
<dbReference type="SUPFAM" id="SSF100895">
    <property type="entry name" value="Kazal-type serine protease inhibitors"/>
    <property type="match status" value="1"/>
</dbReference>
<keyword evidence="4" id="KW-0272">Extracellular matrix</keyword>
<dbReference type="GO" id="GO:0005518">
    <property type="term" value="F:collagen binding"/>
    <property type="evidence" value="ECO:0007669"/>
    <property type="project" value="TreeGrafter"/>
</dbReference>
<keyword evidence="5" id="KW-0479">Metal-binding</keyword>
<name>A0A8J7NM32_ATRSP</name>
<dbReference type="SMART" id="SM00274">
    <property type="entry name" value="FOLN"/>
    <property type="match status" value="1"/>
</dbReference>
<dbReference type="AlphaFoldDB" id="A0A8J7NM32"/>
<comment type="caution">
    <text evidence="12">The sequence shown here is derived from an EMBL/GenBank/DDBJ whole genome shotgun (WGS) entry which is preliminary data.</text>
</comment>
<dbReference type="InterPro" id="IPR003645">
    <property type="entry name" value="Fol_N"/>
</dbReference>
<evidence type="ECO:0000256" key="1">
    <source>
        <dbReference type="ARBA" id="ARBA00004498"/>
    </source>
</evidence>
<dbReference type="InterPro" id="IPR019577">
    <property type="entry name" value="SPARC/Testican_Ca-bd-dom"/>
</dbReference>
<dbReference type="EMBL" id="JAAWVO010022714">
    <property type="protein sequence ID" value="MBN3315650.1"/>
    <property type="molecule type" value="Genomic_DNA"/>
</dbReference>
<organism evidence="12 13">
    <name type="scientific">Atractosteus spatula</name>
    <name type="common">Alligator gar</name>
    <name type="synonym">Lepisosteus spatula</name>
    <dbReference type="NCBI Taxonomy" id="7917"/>
    <lineage>
        <taxon>Eukaryota</taxon>
        <taxon>Metazoa</taxon>
        <taxon>Chordata</taxon>
        <taxon>Craniata</taxon>
        <taxon>Vertebrata</taxon>
        <taxon>Euteleostomi</taxon>
        <taxon>Actinopterygii</taxon>
        <taxon>Neopterygii</taxon>
        <taxon>Holostei</taxon>
        <taxon>Semionotiformes</taxon>
        <taxon>Lepisosteidae</taxon>
        <taxon>Atractosteus</taxon>
    </lineage>
</organism>
<evidence type="ECO:0000259" key="10">
    <source>
        <dbReference type="PROSITE" id="PS50222"/>
    </source>
</evidence>
<comment type="similarity">
    <text evidence="2">Belongs to the SPARC family.</text>
</comment>
<feature type="domain" description="EF-hand" evidence="10">
    <location>
        <begin position="218"/>
        <end position="253"/>
    </location>
</feature>
<evidence type="ECO:0000259" key="11">
    <source>
        <dbReference type="PROSITE" id="PS51465"/>
    </source>
</evidence>
<dbReference type="GO" id="GO:0050840">
    <property type="term" value="F:extracellular matrix binding"/>
    <property type="evidence" value="ECO:0007669"/>
    <property type="project" value="TreeGrafter"/>
</dbReference>
<protein>
    <submittedName>
        <fullName evidence="12">SPRC protein</fullName>
    </submittedName>
</protein>
<keyword evidence="8" id="KW-1015">Disulfide bond</keyword>
<evidence type="ECO:0000256" key="5">
    <source>
        <dbReference type="ARBA" id="ARBA00022723"/>
    </source>
</evidence>
<dbReference type="PANTHER" id="PTHR13866">
    <property type="entry name" value="SPARC OSTEONECTIN"/>
    <property type="match status" value="1"/>
</dbReference>
<dbReference type="InterPro" id="IPR001999">
    <property type="entry name" value="Osteonectin_CS"/>
</dbReference>
<proteinExistence type="inferred from homology"/>
<dbReference type="Proteomes" id="UP000736164">
    <property type="component" value="Unassembled WGS sequence"/>
</dbReference>
<dbReference type="Pfam" id="PF10591">
    <property type="entry name" value="SPARC_Ca_bdg"/>
    <property type="match status" value="1"/>
</dbReference>
<feature type="non-terminal residue" evidence="12">
    <location>
        <position position="268"/>
    </location>
</feature>
<comment type="subcellular location">
    <subcellularLocation>
        <location evidence="1">Secreted</location>
        <location evidence="1">Extracellular space</location>
        <location evidence="1">Extracellular matrix</location>
    </subcellularLocation>
</comment>
<accession>A0A8J7NM32</accession>
<dbReference type="SMART" id="SM00280">
    <property type="entry name" value="KAZAL"/>
    <property type="match status" value="1"/>
</dbReference>
<dbReference type="InterPro" id="IPR015369">
    <property type="entry name" value="Follistatin/Osteonectin_EGF"/>
</dbReference>
<keyword evidence="6" id="KW-0732">Signal</keyword>
<dbReference type="Gene3D" id="3.30.60.30">
    <property type="match status" value="1"/>
</dbReference>
<dbReference type="InterPro" id="IPR011992">
    <property type="entry name" value="EF-hand-dom_pair"/>
</dbReference>
<sequence length="268" mass="31308">METHRPEYDIAGDSWEQFFNENNDYQVEEYIHPCESYHCPRGKMCKLNNENKPKCVCQDPSTCPPAGISDHVCGTDNKTYDSACHLFTAKCLYGGNLHLDYNGQCKYISPCLDSELTEFSHHIHGWLKDVMVHLYEYDLRNPGYLSKKHRIIVKKIYDLHGELKAGSKQFSRRRRNFEINYLVNVYPVHWQFGQLDQRPADGYLSHSELAPLRAPLVPMEHCTSRFFKQCDSNRDRRISLKEWCSCFGIKNGELVCFLEEFNDSFNIS</sequence>
<dbReference type="Pfam" id="PF07648">
    <property type="entry name" value="Kazal_2"/>
    <property type="match status" value="1"/>
</dbReference>
<dbReference type="PANTHER" id="PTHR13866:SF26">
    <property type="entry name" value="SPARC"/>
    <property type="match status" value="1"/>
</dbReference>
<feature type="domain" description="Kazal-like" evidence="11">
    <location>
        <begin position="56"/>
        <end position="107"/>
    </location>
</feature>
<evidence type="ECO:0000256" key="8">
    <source>
        <dbReference type="ARBA" id="ARBA00023157"/>
    </source>
</evidence>
<dbReference type="Pfam" id="PF09289">
    <property type="entry name" value="FOLN"/>
    <property type="match status" value="1"/>
</dbReference>
<reference evidence="12" key="1">
    <citation type="journal article" date="2021" name="Cell">
        <title>Tracing the genetic footprints of vertebrate landing in non-teleost ray-finned fishes.</title>
        <authorList>
            <person name="Bi X."/>
            <person name="Wang K."/>
            <person name="Yang L."/>
            <person name="Pan H."/>
            <person name="Jiang H."/>
            <person name="Wei Q."/>
            <person name="Fang M."/>
            <person name="Yu H."/>
            <person name="Zhu C."/>
            <person name="Cai Y."/>
            <person name="He Y."/>
            <person name="Gan X."/>
            <person name="Zeng H."/>
            <person name="Yu D."/>
            <person name="Zhu Y."/>
            <person name="Jiang H."/>
            <person name="Qiu Q."/>
            <person name="Yang H."/>
            <person name="Zhang Y.E."/>
            <person name="Wang W."/>
            <person name="Zhu M."/>
            <person name="He S."/>
            <person name="Zhang G."/>
        </authorList>
    </citation>
    <scope>NUCLEOTIDE SEQUENCE</scope>
    <source>
        <strain evidence="12">Allg_001</strain>
    </source>
</reference>
<keyword evidence="7" id="KW-0106">Calcium</keyword>
<dbReference type="PROSITE" id="PS51465">
    <property type="entry name" value="KAZAL_2"/>
    <property type="match status" value="1"/>
</dbReference>
<evidence type="ECO:0000256" key="6">
    <source>
        <dbReference type="ARBA" id="ARBA00022729"/>
    </source>
</evidence>
<dbReference type="PROSITE" id="PS00018">
    <property type="entry name" value="EF_HAND_1"/>
    <property type="match status" value="1"/>
</dbReference>
<dbReference type="InterPro" id="IPR002048">
    <property type="entry name" value="EF_hand_dom"/>
</dbReference>
<keyword evidence="3" id="KW-0964">Secreted</keyword>
<evidence type="ECO:0000256" key="4">
    <source>
        <dbReference type="ARBA" id="ARBA00022530"/>
    </source>
</evidence>
<dbReference type="PROSITE" id="PS50222">
    <property type="entry name" value="EF_HAND_2"/>
    <property type="match status" value="1"/>
</dbReference>
<feature type="non-terminal residue" evidence="12">
    <location>
        <position position="1"/>
    </location>
</feature>
<evidence type="ECO:0000256" key="7">
    <source>
        <dbReference type="ARBA" id="ARBA00022837"/>
    </source>
</evidence>
<evidence type="ECO:0000256" key="2">
    <source>
        <dbReference type="ARBA" id="ARBA00006404"/>
    </source>
</evidence>
<dbReference type="InterPro" id="IPR036058">
    <property type="entry name" value="Kazal_dom_sf"/>
</dbReference>
<dbReference type="Gene3D" id="1.10.238.10">
    <property type="entry name" value="EF-hand"/>
    <property type="match status" value="1"/>
</dbReference>
<evidence type="ECO:0000313" key="12">
    <source>
        <dbReference type="EMBL" id="MBN3315650.1"/>
    </source>
</evidence>
<keyword evidence="13" id="KW-1185">Reference proteome</keyword>
<dbReference type="PROSITE" id="PS00612">
    <property type="entry name" value="OSTEONECTIN_1"/>
    <property type="match status" value="1"/>
</dbReference>
<evidence type="ECO:0000256" key="9">
    <source>
        <dbReference type="ARBA" id="ARBA00023180"/>
    </source>
</evidence>
<dbReference type="FunFam" id="3.30.60.30:FF:000004">
    <property type="entry name" value="SPARC isoform 1"/>
    <property type="match status" value="1"/>
</dbReference>
<dbReference type="GO" id="GO:0005509">
    <property type="term" value="F:calcium ion binding"/>
    <property type="evidence" value="ECO:0007669"/>
    <property type="project" value="InterPro"/>
</dbReference>
<dbReference type="SUPFAM" id="SSF47473">
    <property type="entry name" value="EF-hand"/>
    <property type="match status" value="1"/>
</dbReference>
<evidence type="ECO:0000313" key="13">
    <source>
        <dbReference type="Proteomes" id="UP000736164"/>
    </source>
</evidence>